<reference evidence="2 3" key="1">
    <citation type="submission" date="2017-10" db="EMBL/GenBank/DDBJ databases">
        <title>Sequencing the genomes of 1000 actinobacteria strains.</title>
        <authorList>
            <person name="Klenk H.-P."/>
        </authorList>
    </citation>
    <scope>NUCLEOTIDE SEQUENCE [LARGE SCALE GENOMIC DNA]</scope>
    <source>
        <strain evidence="2 3">DSM 21574</strain>
    </source>
</reference>
<feature type="transmembrane region" description="Helical" evidence="1">
    <location>
        <begin position="39"/>
        <end position="60"/>
    </location>
</feature>
<gene>
    <name evidence="2" type="ORF">ATL41_1878</name>
</gene>
<feature type="transmembrane region" description="Helical" evidence="1">
    <location>
        <begin position="72"/>
        <end position="93"/>
    </location>
</feature>
<evidence type="ECO:0000256" key="1">
    <source>
        <dbReference type="SAM" id="Phobius"/>
    </source>
</evidence>
<protein>
    <submittedName>
        <fullName evidence="2">Uncharacterized protein DUF2510</fullName>
    </submittedName>
</protein>
<dbReference type="EMBL" id="PDJH01000001">
    <property type="protein sequence ID" value="PFG37130.1"/>
    <property type="molecule type" value="Genomic_DNA"/>
</dbReference>
<comment type="caution">
    <text evidence="2">The sequence shown here is derived from an EMBL/GenBank/DDBJ whole genome shotgun (WGS) entry which is preliminary data.</text>
</comment>
<keyword evidence="1" id="KW-0472">Membrane</keyword>
<evidence type="ECO:0000313" key="2">
    <source>
        <dbReference type="EMBL" id="PFG37130.1"/>
    </source>
</evidence>
<keyword evidence="1" id="KW-0812">Transmembrane</keyword>
<dbReference type="Pfam" id="PF14373">
    <property type="entry name" value="Imm_superinfect"/>
    <property type="match status" value="1"/>
</dbReference>
<dbReference type="RefSeq" id="WP_098458219.1">
    <property type="nucleotide sequence ID" value="NZ_PDJH01000001.1"/>
</dbReference>
<dbReference type="Proteomes" id="UP000221394">
    <property type="component" value="Unassembled WGS sequence"/>
</dbReference>
<dbReference type="InterPro" id="IPR016410">
    <property type="entry name" value="Phage_imm"/>
</dbReference>
<dbReference type="AlphaFoldDB" id="A0A2A9EFX9"/>
<evidence type="ECO:0000313" key="3">
    <source>
        <dbReference type="Proteomes" id="UP000221394"/>
    </source>
</evidence>
<keyword evidence="1" id="KW-1133">Transmembrane helix</keyword>
<proteinExistence type="predicted"/>
<dbReference type="OrthoDB" id="9814116at2"/>
<keyword evidence="3" id="KW-1185">Reference proteome</keyword>
<accession>A0A2A9EFX9</accession>
<name>A0A2A9EFX9_9MICO</name>
<organism evidence="2 3">
    <name type="scientific">Flavimobilis soli</name>
    <dbReference type="NCBI Taxonomy" id="442709"/>
    <lineage>
        <taxon>Bacteria</taxon>
        <taxon>Bacillati</taxon>
        <taxon>Actinomycetota</taxon>
        <taxon>Actinomycetes</taxon>
        <taxon>Micrococcales</taxon>
        <taxon>Jonesiaceae</taxon>
        <taxon>Flavimobilis</taxon>
    </lineage>
</organism>
<sequence>MSDPYSSGPYPPQPYAHAYGTTWGSAPAYVTDRRVVDPAVVVIAWVLAVLSGFYMLPWAIAATRGRSNHGMIALINVLLGWTFIGWVVALVMACQSHAVIGGAGAPFASTPPGWYPSPQGGQEFWDGVRWTGQRAP</sequence>